<dbReference type="Gene3D" id="3.80.10.10">
    <property type="entry name" value="Ribonuclease Inhibitor"/>
    <property type="match status" value="2"/>
</dbReference>
<dbReference type="InterPro" id="IPR001611">
    <property type="entry name" value="Leu-rich_rpt"/>
</dbReference>
<dbReference type="SMART" id="SM00368">
    <property type="entry name" value="LRR_RI"/>
    <property type="match status" value="4"/>
</dbReference>
<evidence type="ECO:0000256" key="3">
    <source>
        <dbReference type="ARBA" id="ARBA00023054"/>
    </source>
</evidence>
<evidence type="ECO:0000256" key="2">
    <source>
        <dbReference type="ARBA" id="ARBA00022490"/>
    </source>
</evidence>
<dbReference type="STRING" id="104421.E2AH40"/>
<comment type="subcellular location">
    <subcellularLocation>
        <location evidence="1">Cytoplasm</location>
        <location evidence="1">Cytoskeleton</location>
        <location evidence="1">Microtubule organizing center</location>
        <location evidence="1">Centrosome</location>
    </subcellularLocation>
</comment>
<dbReference type="EMBL" id="GL439483">
    <property type="protein sequence ID" value="EFN67157.1"/>
    <property type="molecule type" value="Genomic_DNA"/>
</dbReference>
<keyword evidence="3 5" id="KW-0175">Coiled coil</keyword>
<reference evidence="6 7" key="1">
    <citation type="journal article" date="2010" name="Science">
        <title>Genomic comparison of the ants Camponotus floridanus and Harpegnathos saltator.</title>
        <authorList>
            <person name="Bonasio R."/>
            <person name="Zhang G."/>
            <person name="Ye C."/>
            <person name="Mutti N.S."/>
            <person name="Fang X."/>
            <person name="Qin N."/>
            <person name="Donahue G."/>
            <person name="Yang P."/>
            <person name="Li Q."/>
            <person name="Li C."/>
            <person name="Zhang P."/>
            <person name="Huang Z."/>
            <person name="Berger S.L."/>
            <person name="Reinberg D."/>
            <person name="Wang J."/>
            <person name="Liebig J."/>
        </authorList>
    </citation>
    <scope>NUCLEOTIDE SEQUENCE [LARGE SCALE GENOMIC DNA]</scope>
    <source>
        <strain evidence="7">C129</strain>
    </source>
</reference>
<evidence type="ECO:0000256" key="1">
    <source>
        <dbReference type="ARBA" id="ARBA00004300"/>
    </source>
</evidence>
<sequence length="712" mass="82495">MLQDYEFFLRLCKKRKIFSAHEISDAIKVSSITGELRLSCLSIIIPICEIIAQTLVSSSTIKTLDMSDCMLLPKGLDSILNAFCEGTTVTTLKLKGNNVNGPSVAQLGRILAYNNTLKQLYIEWNSIGSYIDSFAIFCDGLTKNHNIEQVDLRYNQISPHCAQHLCKMIHRNKVLKSIDLSWNTLGLQGGQLLLKAICENKIITNLVLYGNCIPEDIMLAIEKQLQENRHRYSIAKIALSIDAKFIKFPTETIVKDFILSTTSNDLKTAYSEQKHLMLHQKEKVETVILQSSANMEINDRINLLEINSGINTELDDDKNNSNARVNISSRDYNNKATEIDAKIVDLAKMLQERTTVIDQLTGELTTKIAEMNDIQAQLSLLQTEINQLQEEKQKFDSDKAREIAELQKSHDEAKKNWQKSYKDLKNDYSECSQNKKEADSKIRQYEKEIHKNLLNIDLQRNKLESTTRAYEDLLSKNKIDMYRLKRESKERDNKYRIELNILKNTLKEITQAFKVCQSKLHKSRSKLHDLCEKQRLLKIKLNDAEHKVFRYAKLEESYKKIEEEKNILKEKLADSQRIVSFLQCQISSFQNELVEPQRQYNLLKDKLNQEKQISEKLKQELFEERARLKDQNIQMENMNQQITALHVRLNEVQIIHTELFCDSDRERKQLQDIISSKERNITELRIGEVQRAGQLYAAFSKYLSSIGPHPIL</sequence>
<organism evidence="7">
    <name type="scientific">Camponotus floridanus</name>
    <name type="common">Florida carpenter ant</name>
    <dbReference type="NCBI Taxonomy" id="104421"/>
    <lineage>
        <taxon>Eukaryota</taxon>
        <taxon>Metazoa</taxon>
        <taxon>Ecdysozoa</taxon>
        <taxon>Arthropoda</taxon>
        <taxon>Hexapoda</taxon>
        <taxon>Insecta</taxon>
        <taxon>Pterygota</taxon>
        <taxon>Neoptera</taxon>
        <taxon>Endopterygota</taxon>
        <taxon>Hymenoptera</taxon>
        <taxon>Apocrita</taxon>
        <taxon>Aculeata</taxon>
        <taxon>Formicoidea</taxon>
        <taxon>Formicidae</taxon>
        <taxon>Formicinae</taxon>
        <taxon>Camponotus</taxon>
    </lineage>
</organism>
<dbReference type="Pfam" id="PF13516">
    <property type="entry name" value="LRR_6"/>
    <property type="match status" value="1"/>
</dbReference>
<feature type="coiled-coil region" evidence="5">
    <location>
        <begin position="357"/>
        <end position="476"/>
    </location>
</feature>
<proteinExistence type="predicted"/>
<evidence type="ECO:0000313" key="6">
    <source>
        <dbReference type="EMBL" id="EFN67157.1"/>
    </source>
</evidence>
<evidence type="ECO:0000313" key="7">
    <source>
        <dbReference type="Proteomes" id="UP000000311"/>
    </source>
</evidence>
<dbReference type="InterPro" id="IPR032675">
    <property type="entry name" value="LRR_dom_sf"/>
</dbReference>
<dbReference type="PANTHER" id="PTHR23170">
    <property type="entry name" value="NY-REN-58 ANTIGEN"/>
    <property type="match status" value="1"/>
</dbReference>
<keyword evidence="7" id="KW-1185">Reference proteome</keyword>
<dbReference type="InParanoid" id="E2AH40"/>
<dbReference type="KEGG" id="cfo:105252334"/>
<keyword evidence="2" id="KW-0963">Cytoplasm</keyword>
<accession>E2AH40</accession>
<gene>
    <name evidence="6" type="ORF">EAG_09028</name>
</gene>
<dbReference type="InterPro" id="IPR052116">
    <property type="entry name" value="Centro_Cilium_Assembly"/>
</dbReference>
<dbReference type="GO" id="GO:0005813">
    <property type="term" value="C:centrosome"/>
    <property type="evidence" value="ECO:0007669"/>
    <property type="project" value="UniProtKB-SubCell"/>
</dbReference>
<dbReference type="OrthoDB" id="8436363at2759"/>
<name>E2AH40_CAMFO</name>
<feature type="coiled-coil region" evidence="5">
    <location>
        <begin position="551"/>
        <end position="648"/>
    </location>
</feature>
<dbReference type="AlphaFoldDB" id="E2AH40"/>
<evidence type="ECO:0000256" key="4">
    <source>
        <dbReference type="ARBA" id="ARBA00023212"/>
    </source>
</evidence>
<dbReference type="Proteomes" id="UP000000311">
    <property type="component" value="Unassembled WGS sequence"/>
</dbReference>
<protein>
    <submittedName>
        <fullName evidence="6">Leucine-rich repeat-containing protein 45</fullName>
    </submittedName>
</protein>
<dbReference type="SUPFAM" id="SSF52047">
    <property type="entry name" value="RNI-like"/>
    <property type="match status" value="1"/>
</dbReference>
<keyword evidence="4" id="KW-0206">Cytoskeleton</keyword>
<dbReference type="PANTHER" id="PTHR23170:SF3">
    <property type="entry name" value="LEUCINE-RICH REPEAT-CONTAINING PROTEIN 45"/>
    <property type="match status" value="1"/>
</dbReference>
<evidence type="ECO:0000256" key="5">
    <source>
        <dbReference type="SAM" id="Coils"/>
    </source>
</evidence>